<dbReference type="GO" id="GO:0006352">
    <property type="term" value="P:DNA-templated transcription initiation"/>
    <property type="evidence" value="ECO:0007669"/>
    <property type="project" value="InterPro"/>
</dbReference>
<dbReference type="SUPFAM" id="SSF88659">
    <property type="entry name" value="Sigma3 and sigma4 domains of RNA polymerase sigma factors"/>
    <property type="match status" value="1"/>
</dbReference>
<name>A0A518HDH0_9BACT</name>
<dbReference type="CDD" id="cd06171">
    <property type="entry name" value="Sigma70_r4"/>
    <property type="match status" value="1"/>
</dbReference>
<dbReference type="GO" id="GO:0016987">
    <property type="term" value="F:sigma factor activity"/>
    <property type="evidence" value="ECO:0007669"/>
    <property type="project" value="UniProtKB-KW"/>
</dbReference>
<evidence type="ECO:0000259" key="7">
    <source>
        <dbReference type="Pfam" id="PF04542"/>
    </source>
</evidence>
<keyword evidence="3" id="KW-0731">Sigma factor</keyword>
<evidence type="ECO:0000256" key="6">
    <source>
        <dbReference type="SAM" id="MobiDB-lite"/>
    </source>
</evidence>
<proteinExistence type="inferred from homology"/>
<feature type="domain" description="RNA polymerase sigma factor 70 region 4 type 2" evidence="8">
    <location>
        <begin position="145"/>
        <end position="195"/>
    </location>
</feature>
<dbReference type="KEGG" id="tpla:ElP_68670"/>
<organism evidence="9 10">
    <name type="scientific">Tautonia plasticadhaerens</name>
    <dbReference type="NCBI Taxonomy" id="2527974"/>
    <lineage>
        <taxon>Bacteria</taxon>
        <taxon>Pseudomonadati</taxon>
        <taxon>Planctomycetota</taxon>
        <taxon>Planctomycetia</taxon>
        <taxon>Isosphaerales</taxon>
        <taxon>Isosphaeraceae</taxon>
        <taxon>Tautonia</taxon>
    </lineage>
</organism>
<dbReference type="InterPro" id="IPR014284">
    <property type="entry name" value="RNA_pol_sigma-70_dom"/>
</dbReference>
<dbReference type="OrthoDB" id="285651at2"/>
<feature type="compositionally biased region" description="Basic and acidic residues" evidence="6">
    <location>
        <begin position="468"/>
        <end position="484"/>
    </location>
</feature>
<dbReference type="SUPFAM" id="SSF88946">
    <property type="entry name" value="Sigma2 domain of RNA polymerase sigma factors"/>
    <property type="match status" value="1"/>
</dbReference>
<gene>
    <name evidence="9" type="primary">sigE_18</name>
    <name evidence="9" type="ORF">ElP_68670</name>
</gene>
<dbReference type="InterPro" id="IPR013249">
    <property type="entry name" value="RNA_pol_sigma70_r4_t2"/>
</dbReference>
<dbReference type="Gene3D" id="1.10.1740.10">
    <property type="match status" value="1"/>
</dbReference>
<evidence type="ECO:0000313" key="9">
    <source>
        <dbReference type="EMBL" id="QDV38907.1"/>
    </source>
</evidence>
<dbReference type="InterPro" id="IPR036388">
    <property type="entry name" value="WH-like_DNA-bd_sf"/>
</dbReference>
<reference evidence="9 10" key="1">
    <citation type="submission" date="2019-02" db="EMBL/GenBank/DDBJ databases">
        <title>Deep-cultivation of Planctomycetes and their phenomic and genomic characterization uncovers novel biology.</title>
        <authorList>
            <person name="Wiegand S."/>
            <person name="Jogler M."/>
            <person name="Boedeker C."/>
            <person name="Pinto D."/>
            <person name="Vollmers J."/>
            <person name="Rivas-Marin E."/>
            <person name="Kohn T."/>
            <person name="Peeters S.H."/>
            <person name="Heuer A."/>
            <person name="Rast P."/>
            <person name="Oberbeckmann S."/>
            <person name="Bunk B."/>
            <person name="Jeske O."/>
            <person name="Meyerdierks A."/>
            <person name="Storesund J.E."/>
            <person name="Kallscheuer N."/>
            <person name="Luecker S."/>
            <person name="Lage O.M."/>
            <person name="Pohl T."/>
            <person name="Merkel B.J."/>
            <person name="Hornburger P."/>
            <person name="Mueller R.-W."/>
            <person name="Bruemmer F."/>
            <person name="Labrenz M."/>
            <person name="Spormann A.M."/>
            <person name="Op den Camp H."/>
            <person name="Overmann J."/>
            <person name="Amann R."/>
            <person name="Jetten M.S.M."/>
            <person name="Mascher T."/>
            <person name="Medema M.H."/>
            <person name="Devos D.P."/>
            <person name="Kaster A.-K."/>
            <person name="Ovreas L."/>
            <person name="Rohde M."/>
            <person name="Galperin M.Y."/>
            <person name="Jogler C."/>
        </authorList>
    </citation>
    <scope>NUCLEOTIDE SEQUENCE [LARGE SCALE GENOMIC DNA]</scope>
    <source>
        <strain evidence="9 10">ElP</strain>
    </source>
</reference>
<dbReference type="NCBIfam" id="TIGR02937">
    <property type="entry name" value="sigma70-ECF"/>
    <property type="match status" value="1"/>
</dbReference>
<protein>
    <submittedName>
        <fullName evidence="9">ECF RNA polymerase sigma factor SigE</fullName>
    </submittedName>
</protein>
<evidence type="ECO:0000256" key="1">
    <source>
        <dbReference type="ARBA" id="ARBA00010641"/>
    </source>
</evidence>
<evidence type="ECO:0000313" key="10">
    <source>
        <dbReference type="Proteomes" id="UP000317835"/>
    </source>
</evidence>
<feature type="domain" description="RNA polymerase sigma-70 region 2" evidence="7">
    <location>
        <begin position="49"/>
        <end position="109"/>
    </location>
</feature>
<dbReference type="RefSeq" id="WP_145277763.1">
    <property type="nucleotide sequence ID" value="NZ_CP036426.1"/>
</dbReference>
<dbReference type="InterPro" id="IPR007627">
    <property type="entry name" value="RNA_pol_sigma70_r2"/>
</dbReference>
<feature type="region of interest" description="Disordered" evidence="6">
    <location>
        <begin position="468"/>
        <end position="499"/>
    </location>
</feature>
<dbReference type="InterPro" id="IPR013324">
    <property type="entry name" value="RNA_pol_sigma_r3/r4-like"/>
</dbReference>
<keyword evidence="5" id="KW-0804">Transcription</keyword>
<dbReference type="Proteomes" id="UP000317835">
    <property type="component" value="Chromosome"/>
</dbReference>
<feature type="region of interest" description="Disordered" evidence="6">
    <location>
        <begin position="297"/>
        <end position="338"/>
    </location>
</feature>
<dbReference type="Gene3D" id="1.10.10.10">
    <property type="entry name" value="Winged helix-like DNA-binding domain superfamily/Winged helix DNA-binding domain"/>
    <property type="match status" value="1"/>
</dbReference>
<dbReference type="InterPro" id="IPR039425">
    <property type="entry name" value="RNA_pol_sigma-70-like"/>
</dbReference>
<dbReference type="Pfam" id="PF08281">
    <property type="entry name" value="Sigma70_r4_2"/>
    <property type="match status" value="1"/>
</dbReference>
<dbReference type="GO" id="GO:0003677">
    <property type="term" value="F:DNA binding"/>
    <property type="evidence" value="ECO:0007669"/>
    <property type="project" value="UniProtKB-KW"/>
</dbReference>
<keyword evidence="2" id="KW-0805">Transcription regulation</keyword>
<feature type="compositionally biased region" description="Basic and acidic residues" evidence="6">
    <location>
        <begin position="121"/>
        <end position="134"/>
    </location>
</feature>
<sequence length="499" mass="51937">MGHPRLGAGVMDPLRAIFEGGAAGPGSDLELLDRAALGGERGASAFGTLVERHRPMVVRACLGILGNQHAAEDAAQVTFLVLARRAGTLRGGETIAPWLYGVAARVSRKMRVGAARRSRHERIGAARRGERLEPPDPGDDTGPAVLEEVARLPEKERAPVVLCYFEGLSHEEAARRLGWPVGTVRGRMARARDRLRGRLARRGLEPSAGVLAGALPGMPAGVSASSTWIESTVSAAMRIAERGPGAAGAVPGALSDAAKATLRGMIMTNARMIGTFVLVSTMVVGGAAGLAQFGGVGRPAEPGSPQGGAGTQKTKAEPEGGVAPESRRKTSGAMGSRGMMEGMQMGAGGMMEGMMGYGPGPAQSDSFGGGGGLGFGGEESPTSIHSEIYDILDEDGDDPDAIDSLVEVAVMDAALAKRQYEAVVAELMEDAKSTDPTEVNPLYRAVREEYVNALEELASIRALLKERGYSPEDLPEMPKLEIEPTGRGQDVPAADGSPF</sequence>
<accession>A0A518HDH0</accession>
<dbReference type="PANTHER" id="PTHR43133">
    <property type="entry name" value="RNA POLYMERASE ECF-TYPE SIGMA FACTO"/>
    <property type="match status" value="1"/>
</dbReference>
<dbReference type="EMBL" id="CP036426">
    <property type="protein sequence ID" value="QDV38907.1"/>
    <property type="molecule type" value="Genomic_DNA"/>
</dbReference>
<feature type="region of interest" description="Disordered" evidence="6">
    <location>
        <begin position="117"/>
        <end position="142"/>
    </location>
</feature>
<dbReference type="PANTHER" id="PTHR43133:SF8">
    <property type="entry name" value="RNA POLYMERASE SIGMA FACTOR HI_1459-RELATED"/>
    <property type="match status" value="1"/>
</dbReference>
<evidence type="ECO:0000256" key="2">
    <source>
        <dbReference type="ARBA" id="ARBA00023015"/>
    </source>
</evidence>
<evidence type="ECO:0000256" key="4">
    <source>
        <dbReference type="ARBA" id="ARBA00023125"/>
    </source>
</evidence>
<evidence type="ECO:0000256" key="5">
    <source>
        <dbReference type="ARBA" id="ARBA00023163"/>
    </source>
</evidence>
<dbReference type="Pfam" id="PF04542">
    <property type="entry name" value="Sigma70_r2"/>
    <property type="match status" value="1"/>
</dbReference>
<dbReference type="AlphaFoldDB" id="A0A518HDH0"/>
<evidence type="ECO:0000259" key="8">
    <source>
        <dbReference type="Pfam" id="PF08281"/>
    </source>
</evidence>
<keyword evidence="10" id="KW-1185">Reference proteome</keyword>
<evidence type="ECO:0000256" key="3">
    <source>
        <dbReference type="ARBA" id="ARBA00023082"/>
    </source>
</evidence>
<keyword evidence="4" id="KW-0238">DNA-binding</keyword>
<dbReference type="InterPro" id="IPR013325">
    <property type="entry name" value="RNA_pol_sigma_r2"/>
</dbReference>
<comment type="similarity">
    <text evidence="1">Belongs to the sigma-70 factor family. ECF subfamily.</text>
</comment>